<dbReference type="AlphaFoldDB" id="A0A104XGD4"/>
<dbReference type="Proteomes" id="UP000281098">
    <property type="component" value="Unassembled WGS sequence"/>
</dbReference>
<dbReference type="GeneID" id="93058312"/>
<dbReference type="EMBL" id="LPHB01000019">
    <property type="protein sequence ID" value="KWA66559.1"/>
    <property type="molecule type" value="Genomic_DNA"/>
</dbReference>
<dbReference type="EMBL" id="VZOK01000018">
    <property type="protein sequence ID" value="KAB0637743.1"/>
    <property type="molecule type" value="Genomic_DNA"/>
</dbReference>
<evidence type="ECO:0000313" key="4">
    <source>
        <dbReference type="EMBL" id="RQY94468.1"/>
    </source>
</evidence>
<sequence>MKIRKAVSVVAALALSSALAAPAFAVVVSRTDGQPMNPNGEPFSATGITALSKGTISANCTATFNGTITPTGSVVITSAQFTGGGTCGLISAGGTPWTGQADTATQLSINNVKVAVTLLGNCGPSKVVATWSDPNSSLTFNNAALTPDCKVSGTLLTSPKLHVQ</sequence>
<evidence type="ECO:0000313" key="6">
    <source>
        <dbReference type="Proteomes" id="UP000281098"/>
    </source>
</evidence>
<organism evidence="3">
    <name type="scientific">Burkholderia stagnalis</name>
    <dbReference type="NCBI Taxonomy" id="1503054"/>
    <lineage>
        <taxon>Bacteria</taxon>
        <taxon>Pseudomonadati</taxon>
        <taxon>Pseudomonadota</taxon>
        <taxon>Betaproteobacteria</taxon>
        <taxon>Burkholderiales</taxon>
        <taxon>Burkholderiaceae</taxon>
        <taxon>Burkholderia</taxon>
        <taxon>Burkholderia cepacia complex</taxon>
    </lineage>
</organism>
<protein>
    <submittedName>
        <fullName evidence="3">Activator protein</fullName>
    </submittedName>
</protein>
<keyword evidence="1" id="KW-0732">Signal</keyword>
<feature type="signal peptide" evidence="1">
    <location>
        <begin position="1"/>
        <end position="20"/>
    </location>
</feature>
<reference evidence="4 6" key="2">
    <citation type="submission" date="2018-08" db="EMBL/GenBank/DDBJ databases">
        <title>Comparative analysis of Burkholderia isolates from Puerto Rico.</title>
        <authorList>
            <person name="Hall C."/>
            <person name="Sahl J."/>
            <person name="Wagner D."/>
        </authorList>
    </citation>
    <scope>NUCLEOTIDE SEQUENCE [LARGE SCALE GENOMIC DNA]</scope>
    <source>
        <strain evidence="4 6">Bp8966</strain>
    </source>
</reference>
<dbReference type="STRING" id="1503054.WT74_18185"/>
<keyword evidence="6" id="KW-1185">Reference proteome</keyword>
<evidence type="ECO:0000256" key="1">
    <source>
        <dbReference type="SAM" id="SignalP"/>
    </source>
</evidence>
<evidence type="ECO:0000313" key="3">
    <source>
        <dbReference type="EMBL" id="KWA66559.1"/>
    </source>
</evidence>
<reference evidence="2 7" key="3">
    <citation type="submission" date="2019-09" db="EMBL/GenBank/DDBJ databases">
        <title>Draft genome sequences of 48 bacterial type strains from the CCUG.</title>
        <authorList>
            <person name="Tunovic T."/>
            <person name="Pineiro-Iglesias B."/>
            <person name="Unosson C."/>
            <person name="Inganas E."/>
            <person name="Ohlen M."/>
            <person name="Cardew S."/>
            <person name="Jensie-Markopoulos S."/>
            <person name="Salva-Serra F."/>
            <person name="Jaen-Luchoro D."/>
            <person name="Karlsson R."/>
            <person name="Svensson-Stadler L."/>
            <person name="Chun J."/>
            <person name="Moore E."/>
        </authorList>
    </citation>
    <scope>NUCLEOTIDE SEQUENCE [LARGE SCALE GENOMIC DNA]</scope>
    <source>
        <strain evidence="2 7">CCUG 65686</strain>
    </source>
</reference>
<dbReference type="Proteomes" id="UP000068603">
    <property type="component" value="Unassembled WGS sequence"/>
</dbReference>
<dbReference type="Proteomes" id="UP000473470">
    <property type="component" value="Unassembled WGS sequence"/>
</dbReference>
<comment type="caution">
    <text evidence="3">The sequence shown here is derived from an EMBL/GenBank/DDBJ whole genome shotgun (WGS) entry which is preliminary data.</text>
</comment>
<dbReference type="KEGG" id="bstg:WT74_18185"/>
<name>A0A104XGD4_9BURK</name>
<reference evidence="3 5" key="1">
    <citation type="submission" date="2015-11" db="EMBL/GenBank/DDBJ databases">
        <title>Expanding the genomic diversity of Burkholderia species for the development of highly accurate diagnostics.</title>
        <authorList>
            <person name="Sahl J."/>
            <person name="Keim P."/>
            <person name="Wagner D."/>
        </authorList>
    </citation>
    <scope>NUCLEOTIDE SEQUENCE [LARGE SCALE GENOMIC DNA]</scope>
    <source>
        <strain evidence="3 5">MSMB1960WGS</strain>
    </source>
</reference>
<feature type="chain" id="PRO_5044547849" evidence="1">
    <location>
        <begin position="21"/>
        <end position="164"/>
    </location>
</feature>
<evidence type="ECO:0000313" key="5">
    <source>
        <dbReference type="Proteomes" id="UP000068603"/>
    </source>
</evidence>
<proteinExistence type="predicted"/>
<dbReference type="EMBL" id="QTPM01000010">
    <property type="protein sequence ID" value="RQY94468.1"/>
    <property type="molecule type" value="Genomic_DNA"/>
</dbReference>
<gene>
    <name evidence="4" type="ORF">DF017_10755</name>
    <name evidence="2" type="ORF">F7R25_14275</name>
    <name evidence="3" type="ORF">WT44_05725</name>
</gene>
<dbReference type="RefSeq" id="WP_059809975.1">
    <property type="nucleotide sequence ID" value="NZ_CABVPM010000085.1"/>
</dbReference>
<evidence type="ECO:0000313" key="7">
    <source>
        <dbReference type="Proteomes" id="UP000473470"/>
    </source>
</evidence>
<evidence type="ECO:0000313" key="2">
    <source>
        <dbReference type="EMBL" id="KAB0637743.1"/>
    </source>
</evidence>
<accession>A0A104XGD4</accession>